<sequence length="88" mass="10064">MKPVLEQTSGKLRRPALHEIIQLRVYDVSAVHQKPVISYKRRNHDPSWCRPNHPLLVLSQTAELLMLSSFYSKKLQITSLAASVTNQV</sequence>
<proteinExistence type="predicted"/>
<dbReference type="GO" id="GO:0004386">
    <property type="term" value="F:helicase activity"/>
    <property type="evidence" value="ECO:0007669"/>
    <property type="project" value="UniProtKB-KW"/>
</dbReference>
<keyword evidence="1" id="KW-0347">Helicase</keyword>
<dbReference type="Proteomes" id="UP001190926">
    <property type="component" value="Unassembled WGS sequence"/>
</dbReference>
<accession>A0AAD4JDG2</accession>
<dbReference type="EMBL" id="SDAM02000084">
    <property type="protein sequence ID" value="KAH6831697.1"/>
    <property type="molecule type" value="Genomic_DNA"/>
</dbReference>
<evidence type="ECO:0000313" key="1">
    <source>
        <dbReference type="EMBL" id="KAH6831697.1"/>
    </source>
</evidence>
<organism evidence="1 2">
    <name type="scientific">Perilla frutescens var. hirtella</name>
    <name type="common">Perilla citriodora</name>
    <name type="synonym">Perilla setoyensis</name>
    <dbReference type="NCBI Taxonomy" id="608512"/>
    <lineage>
        <taxon>Eukaryota</taxon>
        <taxon>Viridiplantae</taxon>
        <taxon>Streptophyta</taxon>
        <taxon>Embryophyta</taxon>
        <taxon>Tracheophyta</taxon>
        <taxon>Spermatophyta</taxon>
        <taxon>Magnoliopsida</taxon>
        <taxon>eudicotyledons</taxon>
        <taxon>Gunneridae</taxon>
        <taxon>Pentapetalae</taxon>
        <taxon>asterids</taxon>
        <taxon>lamiids</taxon>
        <taxon>Lamiales</taxon>
        <taxon>Lamiaceae</taxon>
        <taxon>Nepetoideae</taxon>
        <taxon>Elsholtzieae</taxon>
        <taxon>Perilla</taxon>
    </lineage>
</organism>
<dbReference type="AlphaFoldDB" id="A0AAD4JDG2"/>
<protein>
    <submittedName>
        <fullName evidence="1">RNA helicase family protein</fullName>
    </submittedName>
</protein>
<comment type="caution">
    <text evidence="1">The sequence shown here is derived from an EMBL/GenBank/DDBJ whole genome shotgun (WGS) entry which is preliminary data.</text>
</comment>
<reference evidence="1 2" key="1">
    <citation type="journal article" date="2021" name="Nat. Commun.">
        <title>Incipient diploidization of the medicinal plant Perilla within 10,000 years.</title>
        <authorList>
            <person name="Zhang Y."/>
            <person name="Shen Q."/>
            <person name="Leng L."/>
            <person name="Zhang D."/>
            <person name="Chen S."/>
            <person name="Shi Y."/>
            <person name="Ning Z."/>
            <person name="Chen S."/>
        </authorList>
    </citation>
    <scope>NUCLEOTIDE SEQUENCE [LARGE SCALE GENOMIC DNA]</scope>
    <source>
        <strain evidence="2">cv. PC099</strain>
    </source>
</reference>
<keyword evidence="1" id="KW-0547">Nucleotide-binding</keyword>
<keyword evidence="2" id="KW-1185">Reference proteome</keyword>
<keyword evidence="1" id="KW-0067">ATP-binding</keyword>
<gene>
    <name evidence="1" type="ORF">C2S53_008630</name>
</gene>
<name>A0AAD4JDG2_PERFH</name>
<evidence type="ECO:0000313" key="2">
    <source>
        <dbReference type="Proteomes" id="UP001190926"/>
    </source>
</evidence>
<keyword evidence="1" id="KW-0378">Hydrolase</keyword>